<feature type="signal peptide" evidence="1">
    <location>
        <begin position="1"/>
        <end position="33"/>
    </location>
</feature>
<evidence type="ECO:0000313" key="2">
    <source>
        <dbReference type="EMBL" id="GAA4898462.1"/>
    </source>
</evidence>
<dbReference type="PANTHER" id="PTHR38477:SF1">
    <property type="entry name" value="MUREIN L,D-TRANSPEPTIDASE CATALYTIC DOMAIN FAMILY PROTEIN"/>
    <property type="match status" value="1"/>
</dbReference>
<dbReference type="Pfam" id="PF13645">
    <property type="entry name" value="YkuD_2"/>
    <property type="match status" value="1"/>
</dbReference>
<dbReference type="Proteomes" id="UP001499988">
    <property type="component" value="Unassembled WGS sequence"/>
</dbReference>
<proteinExistence type="predicted"/>
<reference evidence="3" key="1">
    <citation type="journal article" date="2019" name="Int. J. Syst. Evol. Microbiol.">
        <title>The Global Catalogue of Microorganisms (GCM) 10K type strain sequencing project: providing services to taxonomists for standard genome sequencing and annotation.</title>
        <authorList>
            <consortium name="The Broad Institute Genomics Platform"/>
            <consortium name="The Broad Institute Genome Sequencing Center for Infectious Disease"/>
            <person name="Wu L."/>
            <person name="Ma J."/>
        </authorList>
    </citation>
    <scope>NUCLEOTIDE SEQUENCE [LARGE SCALE GENOMIC DNA]</scope>
    <source>
        <strain evidence="3">JCM 18401</strain>
    </source>
</reference>
<organism evidence="2 3">
    <name type="scientific">Ferrimonas pelagia</name>
    <dbReference type="NCBI Taxonomy" id="1177826"/>
    <lineage>
        <taxon>Bacteria</taxon>
        <taxon>Pseudomonadati</taxon>
        <taxon>Pseudomonadota</taxon>
        <taxon>Gammaproteobacteria</taxon>
        <taxon>Alteromonadales</taxon>
        <taxon>Ferrimonadaceae</taxon>
        <taxon>Ferrimonas</taxon>
    </lineage>
</organism>
<evidence type="ECO:0000313" key="3">
    <source>
        <dbReference type="Proteomes" id="UP001499988"/>
    </source>
</evidence>
<dbReference type="PANTHER" id="PTHR38477">
    <property type="entry name" value="HYPOTHETICAL EXPORTED PROTEIN"/>
    <property type="match status" value="1"/>
</dbReference>
<gene>
    <name evidence="2" type="ORF">GCM10023333_34820</name>
</gene>
<accession>A0ABP9FCD8</accession>
<dbReference type="InterPro" id="IPR032676">
    <property type="entry name" value="YkuD_2"/>
</dbReference>
<comment type="caution">
    <text evidence="2">The sequence shown here is derived from an EMBL/GenBank/DDBJ whole genome shotgun (WGS) entry which is preliminary data.</text>
</comment>
<feature type="chain" id="PRO_5047319920" evidence="1">
    <location>
        <begin position="34"/>
        <end position="223"/>
    </location>
</feature>
<protein>
    <submittedName>
        <fullName evidence="2">Murein L,D-transpeptidase catalytic domain family protein</fullName>
    </submittedName>
</protein>
<evidence type="ECO:0000256" key="1">
    <source>
        <dbReference type="SAM" id="SignalP"/>
    </source>
</evidence>
<sequence>MLVVVRPFMKSPLSCLLAPLCLVFSLLCTPAQASVDNPAEPEQRLSVIELQEELGLLDRLDANVFARAYQRYLETNGKRKPLLTIIDYSKPSTQKRFFVIDMDKRQLLFDTYTTHGVNSGYLFANDFSNIVNSRQTSLGAFLTDDTYYGGNGYSLRMDGLDPGINDNARRRYIVIHGADYANPALIHQQGRLGRSWGCPALPQDLARKVIDTIKGGSLIYAHG</sequence>
<name>A0ABP9FCD8_9GAMM</name>
<keyword evidence="3" id="KW-1185">Reference proteome</keyword>
<keyword evidence="1" id="KW-0732">Signal</keyword>
<dbReference type="EMBL" id="BAABJZ010000100">
    <property type="protein sequence ID" value="GAA4898462.1"/>
    <property type="molecule type" value="Genomic_DNA"/>
</dbReference>